<dbReference type="HOGENOM" id="CLU_595094_0_0_1"/>
<dbReference type="OrthoDB" id="10612122at2759"/>
<dbReference type="InterPro" id="IPR036464">
    <property type="entry name" value="Rubisco_LSMT_subst-bd_sf"/>
</dbReference>
<dbReference type="InterPro" id="IPR015353">
    <property type="entry name" value="Rubisco_LSMT_subst-bd"/>
</dbReference>
<dbReference type="GeneID" id="17306958"/>
<evidence type="ECO:0000313" key="4">
    <source>
        <dbReference type="EnsemblProtists" id="EKX50103"/>
    </source>
</evidence>
<name>L1JPV1_GUITC</name>
<reference evidence="4" key="3">
    <citation type="submission" date="2015-06" db="UniProtKB">
        <authorList>
            <consortium name="EnsemblProtists"/>
        </authorList>
    </citation>
    <scope>IDENTIFICATION</scope>
</reference>
<dbReference type="OMA" id="GWRTNDE"/>
<dbReference type="SUPFAM" id="SSF81822">
    <property type="entry name" value="RuBisCo LSMT C-terminal, substrate-binding domain"/>
    <property type="match status" value="1"/>
</dbReference>
<accession>L1JPV1</accession>
<evidence type="ECO:0000313" key="5">
    <source>
        <dbReference type="Proteomes" id="UP000011087"/>
    </source>
</evidence>
<evidence type="ECO:0000256" key="1">
    <source>
        <dbReference type="SAM" id="SignalP"/>
    </source>
</evidence>
<dbReference type="EMBL" id="JH992979">
    <property type="protein sequence ID" value="EKX50103.1"/>
    <property type="molecule type" value="Genomic_DNA"/>
</dbReference>
<keyword evidence="5" id="KW-1185">Reference proteome</keyword>
<evidence type="ECO:0000259" key="2">
    <source>
        <dbReference type="Pfam" id="PF09273"/>
    </source>
</evidence>
<protein>
    <recommendedName>
        <fullName evidence="2">Rubisco LSMT substrate-binding domain-containing protein</fullName>
    </recommendedName>
</protein>
<sequence>MAAMATPGRLTLMLVLLSSGGGGHAWTSVVHRTKRAPCHAAMCDMKMQQQQQQQQQQQIQSMLDVVEQYPSVSFSPLLDFSPSLRSFVRTGKTGRGEELATIPQRHCLQTDIGRDLRSSHVDLAVKLANEGMELEGVVAHAPDLPYTWSQQEIAELQWPDIQRRLEEEKVWMEEKLADPAVSTIPRATMEPCFAMARSFSYVAAGKLYFAPVLALFQRTAPKGSRVEGRGERLVLTSDEGEEGEQVRVSLGWISNDDVLCHHGCAYESLESDAILLSRAQVDLALSSFFSSTPQHLKVKQDEVMAALRRYSYISEEEQEDYAIFPGGYASDGLGMLLQAKCLLDEELEAFKVQGCALNIGETVPFSRDHETRVGHALIELCQQLLSSCPTSLQEDAKTLKAMGERSETQEERRRRICVVYRMSRKNYLHQTLDRCYQWVKNPTATGTLRRPWKVNIKTSG</sequence>
<gene>
    <name evidence="3" type="ORF">GUITHDRAFT_103916</name>
</gene>
<evidence type="ECO:0000313" key="3">
    <source>
        <dbReference type="EMBL" id="EKX50103.1"/>
    </source>
</evidence>
<organism evidence="3">
    <name type="scientific">Guillardia theta (strain CCMP2712)</name>
    <name type="common">Cryptophyte</name>
    <dbReference type="NCBI Taxonomy" id="905079"/>
    <lineage>
        <taxon>Eukaryota</taxon>
        <taxon>Cryptophyceae</taxon>
        <taxon>Pyrenomonadales</taxon>
        <taxon>Geminigeraceae</taxon>
        <taxon>Guillardia</taxon>
    </lineage>
</organism>
<reference evidence="5" key="2">
    <citation type="submission" date="2012-11" db="EMBL/GenBank/DDBJ databases">
        <authorList>
            <person name="Kuo A."/>
            <person name="Curtis B.A."/>
            <person name="Tanifuji G."/>
            <person name="Burki F."/>
            <person name="Gruber A."/>
            <person name="Irimia M."/>
            <person name="Maruyama S."/>
            <person name="Arias M.C."/>
            <person name="Ball S.G."/>
            <person name="Gile G.H."/>
            <person name="Hirakawa Y."/>
            <person name="Hopkins J.F."/>
            <person name="Rensing S.A."/>
            <person name="Schmutz J."/>
            <person name="Symeonidi A."/>
            <person name="Elias M."/>
            <person name="Eveleigh R.J."/>
            <person name="Herman E.K."/>
            <person name="Klute M.J."/>
            <person name="Nakayama T."/>
            <person name="Obornik M."/>
            <person name="Reyes-Prieto A."/>
            <person name="Armbrust E.V."/>
            <person name="Aves S.J."/>
            <person name="Beiko R.G."/>
            <person name="Coutinho P."/>
            <person name="Dacks J.B."/>
            <person name="Durnford D.G."/>
            <person name="Fast N.M."/>
            <person name="Green B.R."/>
            <person name="Grisdale C."/>
            <person name="Hempe F."/>
            <person name="Henrissat B."/>
            <person name="Hoppner M.P."/>
            <person name="Ishida K.-I."/>
            <person name="Kim E."/>
            <person name="Koreny L."/>
            <person name="Kroth P.G."/>
            <person name="Liu Y."/>
            <person name="Malik S.-B."/>
            <person name="Maier U.G."/>
            <person name="McRose D."/>
            <person name="Mock T."/>
            <person name="Neilson J.A."/>
            <person name="Onodera N.T."/>
            <person name="Poole A.M."/>
            <person name="Pritham E.J."/>
            <person name="Richards T.A."/>
            <person name="Rocap G."/>
            <person name="Roy S.W."/>
            <person name="Sarai C."/>
            <person name="Schaack S."/>
            <person name="Shirato S."/>
            <person name="Slamovits C.H."/>
            <person name="Spencer D.F."/>
            <person name="Suzuki S."/>
            <person name="Worden A.Z."/>
            <person name="Zauner S."/>
            <person name="Barry K."/>
            <person name="Bell C."/>
            <person name="Bharti A.K."/>
            <person name="Crow J.A."/>
            <person name="Grimwood J."/>
            <person name="Kramer R."/>
            <person name="Lindquist E."/>
            <person name="Lucas S."/>
            <person name="Salamov A."/>
            <person name="McFadden G.I."/>
            <person name="Lane C.E."/>
            <person name="Keeling P.J."/>
            <person name="Gray M.W."/>
            <person name="Grigoriev I.V."/>
            <person name="Archibald J.M."/>
        </authorList>
    </citation>
    <scope>NUCLEOTIDE SEQUENCE</scope>
    <source>
        <strain evidence="5">CCMP2712</strain>
    </source>
</reference>
<dbReference type="Gene3D" id="3.90.1420.10">
    <property type="entry name" value="Rubisco LSMT, substrate-binding domain"/>
    <property type="match status" value="1"/>
</dbReference>
<dbReference type="PaxDb" id="55529-EKX50103"/>
<dbReference type="KEGG" id="gtt:GUITHDRAFT_103916"/>
<dbReference type="Pfam" id="PF09273">
    <property type="entry name" value="Rubis-subs-bind"/>
    <property type="match status" value="1"/>
</dbReference>
<keyword evidence="1" id="KW-0732">Signal</keyword>
<proteinExistence type="predicted"/>
<dbReference type="AlphaFoldDB" id="L1JPV1"/>
<feature type="chain" id="PRO_5008771602" description="Rubisco LSMT substrate-binding domain-containing protein" evidence="1">
    <location>
        <begin position="26"/>
        <end position="460"/>
    </location>
</feature>
<dbReference type="EnsemblProtists" id="EKX50103">
    <property type="protein sequence ID" value="EKX50103"/>
    <property type="gene ID" value="GUITHDRAFT_103916"/>
</dbReference>
<feature type="domain" description="Rubisco LSMT substrate-binding" evidence="2">
    <location>
        <begin position="346"/>
        <end position="426"/>
    </location>
</feature>
<feature type="signal peptide" evidence="1">
    <location>
        <begin position="1"/>
        <end position="25"/>
    </location>
</feature>
<dbReference type="Proteomes" id="UP000011087">
    <property type="component" value="Unassembled WGS sequence"/>
</dbReference>
<reference evidence="3 5" key="1">
    <citation type="journal article" date="2012" name="Nature">
        <title>Algal genomes reveal evolutionary mosaicism and the fate of nucleomorphs.</title>
        <authorList>
            <consortium name="DOE Joint Genome Institute"/>
            <person name="Curtis B.A."/>
            <person name="Tanifuji G."/>
            <person name="Burki F."/>
            <person name="Gruber A."/>
            <person name="Irimia M."/>
            <person name="Maruyama S."/>
            <person name="Arias M.C."/>
            <person name="Ball S.G."/>
            <person name="Gile G.H."/>
            <person name="Hirakawa Y."/>
            <person name="Hopkins J.F."/>
            <person name="Kuo A."/>
            <person name="Rensing S.A."/>
            <person name="Schmutz J."/>
            <person name="Symeonidi A."/>
            <person name="Elias M."/>
            <person name="Eveleigh R.J."/>
            <person name="Herman E.K."/>
            <person name="Klute M.J."/>
            <person name="Nakayama T."/>
            <person name="Obornik M."/>
            <person name="Reyes-Prieto A."/>
            <person name="Armbrust E.V."/>
            <person name="Aves S.J."/>
            <person name="Beiko R.G."/>
            <person name="Coutinho P."/>
            <person name="Dacks J.B."/>
            <person name="Durnford D.G."/>
            <person name="Fast N.M."/>
            <person name="Green B.R."/>
            <person name="Grisdale C.J."/>
            <person name="Hempel F."/>
            <person name="Henrissat B."/>
            <person name="Hoppner M.P."/>
            <person name="Ishida K."/>
            <person name="Kim E."/>
            <person name="Koreny L."/>
            <person name="Kroth P.G."/>
            <person name="Liu Y."/>
            <person name="Malik S.B."/>
            <person name="Maier U.G."/>
            <person name="McRose D."/>
            <person name="Mock T."/>
            <person name="Neilson J.A."/>
            <person name="Onodera N.T."/>
            <person name="Poole A.M."/>
            <person name="Pritham E.J."/>
            <person name="Richards T.A."/>
            <person name="Rocap G."/>
            <person name="Roy S.W."/>
            <person name="Sarai C."/>
            <person name="Schaack S."/>
            <person name="Shirato S."/>
            <person name="Slamovits C.H."/>
            <person name="Spencer D.F."/>
            <person name="Suzuki S."/>
            <person name="Worden A.Z."/>
            <person name="Zauner S."/>
            <person name="Barry K."/>
            <person name="Bell C."/>
            <person name="Bharti A.K."/>
            <person name="Crow J.A."/>
            <person name="Grimwood J."/>
            <person name="Kramer R."/>
            <person name="Lindquist E."/>
            <person name="Lucas S."/>
            <person name="Salamov A."/>
            <person name="McFadden G.I."/>
            <person name="Lane C.E."/>
            <person name="Keeling P.J."/>
            <person name="Gray M.W."/>
            <person name="Grigoriev I.V."/>
            <person name="Archibald J.M."/>
        </authorList>
    </citation>
    <scope>NUCLEOTIDE SEQUENCE</scope>
    <source>
        <strain evidence="3 5">CCMP2712</strain>
    </source>
</reference>
<dbReference type="Gene3D" id="3.90.1410.10">
    <property type="entry name" value="set domain protein methyltransferase, domain 1"/>
    <property type="match status" value="1"/>
</dbReference>
<dbReference type="RefSeq" id="XP_005837083.1">
    <property type="nucleotide sequence ID" value="XM_005837026.1"/>
</dbReference>